<dbReference type="GO" id="GO:0004040">
    <property type="term" value="F:amidase activity"/>
    <property type="evidence" value="ECO:0007669"/>
    <property type="project" value="UniProtKB-EC"/>
</dbReference>
<dbReference type="EC" id="3.5.1.4" evidence="3"/>
<evidence type="ECO:0000256" key="6">
    <source>
        <dbReference type="PIRSR" id="PIRSR001221-2"/>
    </source>
</evidence>
<feature type="domain" description="Amidase" evidence="7">
    <location>
        <begin position="79"/>
        <end position="550"/>
    </location>
</feature>
<evidence type="ECO:0000256" key="2">
    <source>
        <dbReference type="ARBA" id="ARBA00009199"/>
    </source>
</evidence>
<gene>
    <name evidence="8" type="ORF">JMJ35_002426</name>
</gene>
<dbReference type="Pfam" id="PF01425">
    <property type="entry name" value="Amidase"/>
    <property type="match status" value="1"/>
</dbReference>
<accession>A0AA39R524</accession>
<dbReference type="InterPro" id="IPR023631">
    <property type="entry name" value="Amidase_dom"/>
</dbReference>
<dbReference type="AlphaFoldDB" id="A0AA39R524"/>
<dbReference type="InterPro" id="IPR020556">
    <property type="entry name" value="Amidase_CS"/>
</dbReference>
<evidence type="ECO:0000256" key="1">
    <source>
        <dbReference type="ARBA" id="ARBA00001311"/>
    </source>
</evidence>
<dbReference type="PANTHER" id="PTHR46072:SF7">
    <property type="entry name" value="AMIDASE"/>
    <property type="match status" value="1"/>
</dbReference>
<feature type="active site" description="Charge relay system" evidence="5">
    <location>
        <position position="219"/>
    </location>
</feature>
<dbReference type="Gene3D" id="3.90.1300.10">
    <property type="entry name" value="Amidase signature (AS) domain"/>
    <property type="match status" value="1"/>
</dbReference>
<sequence length="564" mass="61799">MASNTSTWQNLGKAKLDSINNSIPSKWRLSSIPSIEEQRDVTSSFIHSCGLSKQEIDITETDAVGIVEKTTNGKWTAEEVTVAFCHRASLAHQLTNCLHEAFFDAAIEDAKRLDKYYAENKAPIGPLHGLPVSLKDQFHVKGVETTMGYIGWIGTFMGKKGTGQEKVFESEMVKELRALGAVLYCKTSVPHTLMAGETVNNIIGYTTNPKNRNLTCGGSSGGEGALIGLKGSPVGFGTDIGGSIRIPAAFNGLYGIRPSSGRLPYEGMANSMDGQNSVLSVVGPLATSARSLRLVIKALLSQQPWLHDPLVHEIPWREDQEKEALDLMKNSKLTFGIYKNDGIVTPHPPVQRALDIAVKTLEKMGHKVIEWKPPSHKRGIDIIAKIWMFDGGVDLHSSLGLAGEPMAEQVQALYGSAPIEPLNATKIAEVNIAKREYQKEYMEYWNSTKDQTGTGRPIDAILMPLAPFAAARPTKYKYLGYSAIVNTLDYTSCIVPVTNIDKNVDVVDKNFKPFGEQDKDIAADYDPEIYEGAHVAVQLVGRRLQEEKVLAMAEQLGNEIARSR</sequence>
<evidence type="ECO:0000313" key="9">
    <source>
        <dbReference type="Proteomes" id="UP001166286"/>
    </source>
</evidence>
<proteinExistence type="inferred from homology"/>
<feature type="active site" description="Charge relay system" evidence="5">
    <location>
        <position position="135"/>
    </location>
</feature>
<protein>
    <recommendedName>
        <fullName evidence="3">amidase</fullName>
        <ecNumber evidence="3">3.5.1.4</ecNumber>
    </recommendedName>
</protein>
<evidence type="ECO:0000256" key="4">
    <source>
        <dbReference type="ARBA" id="ARBA00022801"/>
    </source>
</evidence>
<evidence type="ECO:0000259" key="7">
    <source>
        <dbReference type="Pfam" id="PF01425"/>
    </source>
</evidence>
<comment type="similarity">
    <text evidence="2">Belongs to the amidase family.</text>
</comment>
<dbReference type="Proteomes" id="UP001166286">
    <property type="component" value="Unassembled WGS sequence"/>
</dbReference>
<dbReference type="PIRSF" id="PIRSF001221">
    <property type="entry name" value="Amidase_fungi"/>
    <property type="match status" value="1"/>
</dbReference>
<reference evidence="8" key="1">
    <citation type="submission" date="2023-03" db="EMBL/GenBank/DDBJ databases">
        <title>Complete genome of Cladonia borealis.</title>
        <authorList>
            <person name="Park H."/>
        </authorList>
    </citation>
    <scope>NUCLEOTIDE SEQUENCE</scope>
    <source>
        <strain evidence="8">ANT050790</strain>
    </source>
</reference>
<comment type="caution">
    <text evidence="8">The sequence shown here is derived from an EMBL/GenBank/DDBJ whole genome shotgun (WGS) entry which is preliminary data.</text>
</comment>
<feature type="binding site" evidence="6">
    <location>
        <position position="219"/>
    </location>
    <ligand>
        <name>substrate</name>
    </ligand>
</feature>
<feature type="binding site" evidence="6">
    <location>
        <position position="193"/>
    </location>
    <ligand>
        <name>substrate</name>
    </ligand>
</feature>
<comment type="catalytic activity">
    <reaction evidence="1">
        <text>a monocarboxylic acid amide + H2O = a monocarboxylate + NH4(+)</text>
        <dbReference type="Rhea" id="RHEA:12020"/>
        <dbReference type="ChEBI" id="CHEBI:15377"/>
        <dbReference type="ChEBI" id="CHEBI:28938"/>
        <dbReference type="ChEBI" id="CHEBI:35757"/>
        <dbReference type="ChEBI" id="CHEBI:83628"/>
        <dbReference type="EC" id="3.5.1.4"/>
    </reaction>
</comment>
<dbReference type="EMBL" id="JAFEKC020000004">
    <property type="protein sequence ID" value="KAK0515047.1"/>
    <property type="molecule type" value="Genomic_DNA"/>
</dbReference>
<organism evidence="8 9">
    <name type="scientific">Cladonia borealis</name>
    <dbReference type="NCBI Taxonomy" id="184061"/>
    <lineage>
        <taxon>Eukaryota</taxon>
        <taxon>Fungi</taxon>
        <taxon>Dikarya</taxon>
        <taxon>Ascomycota</taxon>
        <taxon>Pezizomycotina</taxon>
        <taxon>Lecanoromycetes</taxon>
        <taxon>OSLEUM clade</taxon>
        <taxon>Lecanoromycetidae</taxon>
        <taxon>Lecanorales</taxon>
        <taxon>Lecanorineae</taxon>
        <taxon>Cladoniaceae</taxon>
        <taxon>Cladonia</taxon>
    </lineage>
</organism>
<keyword evidence="4" id="KW-0378">Hydrolase</keyword>
<name>A0AA39R524_9LECA</name>
<dbReference type="InterPro" id="IPR036928">
    <property type="entry name" value="AS_sf"/>
</dbReference>
<evidence type="ECO:0000256" key="3">
    <source>
        <dbReference type="ARBA" id="ARBA00012922"/>
    </source>
</evidence>
<keyword evidence="9" id="KW-1185">Reference proteome</keyword>
<dbReference type="SUPFAM" id="SSF75304">
    <property type="entry name" value="Amidase signature (AS) enzymes"/>
    <property type="match status" value="1"/>
</dbReference>
<evidence type="ECO:0000256" key="5">
    <source>
        <dbReference type="PIRSR" id="PIRSR001221-1"/>
    </source>
</evidence>
<feature type="binding site" evidence="6">
    <location>
        <begin position="240"/>
        <end position="243"/>
    </location>
    <ligand>
        <name>substrate</name>
    </ligand>
</feature>
<feature type="active site" description="Acyl-ester intermediate" evidence="5">
    <location>
        <position position="243"/>
    </location>
</feature>
<dbReference type="PROSITE" id="PS00571">
    <property type="entry name" value="AMIDASES"/>
    <property type="match status" value="1"/>
</dbReference>
<dbReference type="PANTHER" id="PTHR46072">
    <property type="entry name" value="AMIDASE-RELATED-RELATED"/>
    <property type="match status" value="1"/>
</dbReference>
<evidence type="ECO:0000313" key="8">
    <source>
        <dbReference type="EMBL" id="KAK0515047.1"/>
    </source>
</evidence>